<evidence type="ECO:0000313" key="2">
    <source>
        <dbReference type="EMBL" id="GJD40806.1"/>
    </source>
</evidence>
<dbReference type="GO" id="GO:0016787">
    <property type="term" value="F:hydrolase activity"/>
    <property type="evidence" value="ECO:0007669"/>
    <property type="project" value="UniProtKB-KW"/>
</dbReference>
<dbReference type="Pfam" id="PF00561">
    <property type="entry name" value="Abhydrolase_1"/>
    <property type="match status" value="1"/>
</dbReference>
<dbReference type="InterPro" id="IPR029058">
    <property type="entry name" value="AB_hydrolase_fold"/>
</dbReference>
<dbReference type="EMBL" id="BPQF01000016">
    <property type="protein sequence ID" value="GJD40806.1"/>
    <property type="molecule type" value="Genomic_DNA"/>
</dbReference>
<evidence type="ECO:0000313" key="3">
    <source>
        <dbReference type="Proteomes" id="UP001055307"/>
    </source>
</evidence>
<dbReference type="PANTHER" id="PTHR43798">
    <property type="entry name" value="MONOACYLGLYCEROL LIPASE"/>
    <property type="match status" value="1"/>
</dbReference>
<keyword evidence="2" id="KW-0378">Hydrolase</keyword>
<organism evidence="2 3">
    <name type="scientific">Methylobacterium bullatum</name>
    <dbReference type="NCBI Taxonomy" id="570505"/>
    <lineage>
        <taxon>Bacteria</taxon>
        <taxon>Pseudomonadati</taxon>
        <taxon>Pseudomonadota</taxon>
        <taxon>Alphaproteobacteria</taxon>
        <taxon>Hyphomicrobiales</taxon>
        <taxon>Methylobacteriaceae</taxon>
        <taxon>Methylobacterium</taxon>
    </lineage>
</organism>
<dbReference type="AlphaFoldDB" id="A0AAV4Z9W1"/>
<gene>
    <name evidence="2" type="primary">rutD_4</name>
    <name evidence="2" type="ORF">OICFNHDK_3281</name>
</gene>
<dbReference type="RefSeq" id="WP_192214851.1">
    <property type="nucleotide sequence ID" value="NZ_BPQF01000016.1"/>
</dbReference>
<feature type="domain" description="AB hydrolase-1" evidence="1">
    <location>
        <begin position="23"/>
        <end position="130"/>
    </location>
</feature>
<proteinExistence type="predicted"/>
<dbReference type="InterPro" id="IPR050266">
    <property type="entry name" value="AB_hydrolase_sf"/>
</dbReference>
<dbReference type="InterPro" id="IPR000073">
    <property type="entry name" value="AB_hydrolase_1"/>
</dbReference>
<protein>
    <submittedName>
        <fullName evidence="2">Aminoacrylate hydrolase RutD</fullName>
    </submittedName>
</protein>
<name>A0AAV4Z9W1_9HYPH</name>
<sequence length="261" mass="28865">MPEVKKGGVKLVYEELGGGSKSAVLLVHGWGCNRSFMRHQQEFFGQKRRTIAVDLRGHGESDAPPEDYTVTNFANDLAWTCRNLEIERPIVVGHSMGGTVALEFGANYPYLVGAVVMIDSYVCLSPFFLQEMTKLSERLNRTDYIEAIDLSLQGLYLPGEDPGIREAFFASLRKTQQRVLSSAFDDHILHYNAEPAARRCAVPIAYIGAETSGANIDRLREVQPQIKVGQTMGSGHFSPLLVPDQINAMIRDFAHAYVTGG</sequence>
<accession>A0AAV4Z9W1</accession>
<reference evidence="2" key="1">
    <citation type="journal article" date="2016" name="Front. Microbiol.">
        <title>Genome Sequence of the Piezophilic, Mesophilic Sulfate-Reducing Bacterium Desulfovibrio indicus J2T.</title>
        <authorList>
            <person name="Cao J."/>
            <person name="Maignien L."/>
            <person name="Shao Z."/>
            <person name="Alain K."/>
            <person name="Jebbar M."/>
        </authorList>
    </citation>
    <scope>NUCLEOTIDE SEQUENCE</scope>
    <source>
        <strain evidence="2">DSM 21893</strain>
    </source>
</reference>
<dbReference type="Gene3D" id="3.40.50.1820">
    <property type="entry name" value="alpha/beta hydrolase"/>
    <property type="match status" value="1"/>
</dbReference>
<keyword evidence="3" id="KW-1185">Reference proteome</keyword>
<dbReference type="SUPFAM" id="SSF53474">
    <property type="entry name" value="alpha/beta-Hydrolases"/>
    <property type="match status" value="1"/>
</dbReference>
<dbReference type="PRINTS" id="PR00111">
    <property type="entry name" value="ABHYDROLASE"/>
</dbReference>
<evidence type="ECO:0000259" key="1">
    <source>
        <dbReference type="Pfam" id="PF00561"/>
    </source>
</evidence>
<dbReference type="Proteomes" id="UP001055307">
    <property type="component" value="Unassembled WGS sequence"/>
</dbReference>
<reference evidence="2" key="2">
    <citation type="submission" date="2021-08" db="EMBL/GenBank/DDBJ databases">
        <authorList>
            <person name="Tani A."/>
            <person name="Ola A."/>
            <person name="Ogura Y."/>
            <person name="Katsura K."/>
            <person name="Hayashi T."/>
        </authorList>
    </citation>
    <scope>NUCLEOTIDE SEQUENCE</scope>
    <source>
        <strain evidence="2">DSM 21893</strain>
    </source>
</reference>
<comment type="caution">
    <text evidence="2">The sequence shown here is derived from an EMBL/GenBank/DDBJ whole genome shotgun (WGS) entry which is preliminary data.</text>
</comment>